<dbReference type="Proteomes" id="UP000271587">
    <property type="component" value="Chromosome"/>
</dbReference>
<dbReference type="Pfam" id="PF03881">
    <property type="entry name" value="Fructosamin_kin"/>
    <property type="match status" value="1"/>
</dbReference>
<dbReference type="InterPro" id="IPR011009">
    <property type="entry name" value="Kinase-like_dom_sf"/>
</dbReference>
<dbReference type="PIRSF" id="PIRSF006221">
    <property type="entry name" value="Ketosamine-3-kinase"/>
    <property type="match status" value="1"/>
</dbReference>
<reference evidence="2 3" key="1">
    <citation type="submission" date="2018-11" db="EMBL/GenBank/DDBJ databases">
        <authorList>
            <person name="Kleinhagauer T."/>
            <person name="Glaeser S.P."/>
            <person name="Spergser J."/>
            <person name="Ruckert C."/>
            <person name="Kaempfer P."/>
            <person name="Busse H.-J."/>
        </authorList>
    </citation>
    <scope>NUCLEOTIDE SEQUENCE [LARGE SCALE GENOMIC DNA]</scope>
    <source>
        <strain evidence="2 3">W8</strain>
    </source>
</reference>
<keyword evidence="3" id="KW-1185">Reference proteome</keyword>
<evidence type="ECO:0000256" key="1">
    <source>
        <dbReference type="PIRNR" id="PIRNR006221"/>
    </source>
</evidence>
<dbReference type="GO" id="GO:0016301">
    <property type="term" value="F:kinase activity"/>
    <property type="evidence" value="ECO:0007669"/>
    <property type="project" value="UniProtKB-UniRule"/>
</dbReference>
<evidence type="ECO:0000313" key="2">
    <source>
        <dbReference type="EMBL" id="AZA12011.1"/>
    </source>
</evidence>
<dbReference type="InterPro" id="IPR016477">
    <property type="entry name" value="Fructo-/Ketosamine-3-kinase"/>
</dbReference>
<dbReference type="PANTHER" id="PTHR12149:SF8">
    <property type="entry name" value="PROTEIN-RIBULOSAMINE 3-KINASE"/>
    <property type="match status" value="1"/>
</dbReference>
<proteinExistence type="inferred from homology"/>
<dbReference type="KEGG" id="cgk:CGERO_08600"/>
<accession>A0A3G6J1S7</accession>
<keyword evidence="1 2" id="KW-0418">Kinase</keyword>
<dbReference type="Gene3D" id="1.10.510.10">
    <property type="entry name" value="Transferase(Phosphotransferase) domain 1"/>
    <property type="match status" value="1"/>
</dbReference>
<organism evidence="2 3">
    <name type="scientific">Corynebacterium gerontici</name>
    <dbReference type="NCBI Taxonomy" id="2079234"/>
    <lineage>
        <taxon>Bacteria</taxon>
        <taxon>Bacillati</taxon>
        <taxon>Actinomycetota</taxon>
        <taxon>Actinomycetes</taxon>
        <taxon>Mycobacteriales</taxon>
        <taxon>Corynebacteriaceae</taxon>
        <taxon>Corynebacterium</taxon>
    </lineage>
</organism>
<evidence type="ECO:0000313" key="3">
    <source>
        <dbReference type="Proteomes" id="UP000271587"/>
    </source>
</evidence>
<dbReference type="OrthoDB" id="5291879at2"/>
<dbReference type="RefSeq" id="WP_123935043.1">
    <property type="nucleotide sequence ID" value="NZ_CP033897.1"/>
</dbReference>
<name>A0A3G6J1S7_9CORY</name>
<dbReference type="PANTHER" id="PTHR12149">
    <property type="entry name" value="FRUCTOSAMINE 3 KINASE-RELATED PROTEIN"/>
    <property type="match status" value="1"/>
</dbReference>
<protein>
    <submittedName>
        <fullName evidence="2">Fructosamine kinase</fullName>
    </submittedName>
</protein>
<comment type="similarity">
    <text evidence="1">Belongs to the fructosamine kinase family.</text>
</comment>
<gene>
    <name evidence="2" type="ORF">CGERO_08600</name>
</gene>
<dbReference type="EMBL" id="CP033897">
    <property type="protein sequence ID" value="AZA12011.1"/>
    <property type="molecule type" value="Genomic_DNA"/>
</dbReference>
<dbReference type="AlphaFoldDB" id="A0A3G6J1S7"/>
<dbReference type="SUPFAM" id="SSF56112">
    <property type="entry name" value="Protein kinase-like (PK-like)"/>
    <property type="match status" value="1"/>
</dbReference>
<dbReference type="Gene3D" id="1.20.1270.240">
    <property type="match status" value="1"/>
</dbReference>
<keyword evidence="1" id="KW-0808">Transferase</keyword>
<sequence>MNVFEKRPLEPQSALAEAAGLRWLRQASSAVVQVIDADSRRICTEAVTLVAPSADAAFRAGVELARIHAASAPSFGSPPQGWEGPNYIGTQRQECRPSEHWAEFYVEQRVLPFAREADRVGNLSRLGVVERACEAILGNSQALSWPSPARIHGDLWAGNLLFGAEGPRFIDPAAHGGHPYTDLAMLELFGAPHLRSIWEGYAHQAGWDSDRVSEARALIPLHQLHPVAVHAVTHGPSYGSHLEELARTTLRML</sequence>